<organism evidence="1 2">
    <name type="scientific">Paenibacillus roseus</name>
    <dbReference type="NCBI Taxonomy" id="2798579"/>
    <lineage>
        <taxon>Bacteria</taxon>
        <taxon>Bacillati</taxon>
        <taxon>Bacillota</taxon>
        <taxon>Bacilli</taxon>
        <taxon>Bacillales</taxon>
        <taxon>Paenibacillaceae</taxon>
        <taxon>Paenibacillus</taxon>
    </lineage>
</organism>
<evidence type="ECO:0000313" key="2">
    <source>
        <dbReference type="Proteomes" id="UP000640274"/>
    </source>
</evidence>
<dbReference type="RefSeq" id="WP_199019086.1">
    <property type="nucleotide sequence ID" value="NZ_JAELUP010000031.1"/>
</dbReference>
<gene>
    <name evidence="1" type="ORF">JFN88_09495</name>
</gene>
<reference evidence="1" key="1">
    <citation type="submission" date="2020-12" db="EMBL/GenBank/DDBJ databases">
        <authorList>
            <person name="Huq M.A."/>
        </authorList>
    </citation>
    <scope>NUCLEOTIDE SEQUENCE</scope>
    <source>
        <strain evidence="1">MAHUQ-46</strain>
    </source>
</reference>
<name>A0A934J4I7_9BACL</name>
<comment type="caution">
    <text evidence="1">The sequence shown here is derived from an EMBL/GenBank/DDBJ whole genome shotgun (WGS) entry which is preliminary data.</text>
</comment>
<accession>A0A934J4I7</accession>
<dbReference type="Proteomes" id="UP000640274">
    <property type="component" value="Unassembled WGS sequence"/>
</dbReference>
<dbReference type="EMBL" id="JAELUP010000031">
    <property type="protein sequence ID" value="MBJ6361534.1"/>
    <property type="molecule type" value="Genomic_DNA"/>
</dbReference>
<evidence type="ECO:0000313" key="1">
    <source>
        <dbReference type="EMBL" id="MBJ6361534.1"/>
    </source>
</evidence>
<protein>
    <submittedName>
        <fullName evidence="1">Uncharacterized protein</fullName>
    </submittedName>
</protein>
<proteinExistence type="predicted"/>
<keyword evidence="2" id="KW-1185">Reference proteome</keyword>
<sequence length="161" mass="18243">MYKLLLIPLLMVVWMMLHVLQLDEEMAIQTLFQGKHAVNRAAHAAAQQLDQAELASGRLVIDREAAREKAMQYLSYNLLLDSESQPIEGSLLKEKPEIMVFDIIDGDHSFPYRYSAPDYQFEVTLQGPGVIIIAQLKYPRAFTVLDPIEWNIKGVAELLAS</sequence>
<dbReference type="AlphaFoldDB" id="A0A934J4I7"/>